<dbReference type="AlphaFoldDB" id="A0A7G2JYD2"/>
<dbReference type="EMBL" id="ABFC01000893">
    <property type="protein sequence ID" value="EFA28175.1"/>
    <property type="molecule type" value="Genomic_DNA"/>
</dbReference>
<dbReference type="EC" id="3.6.1.-" evidence="1"/>
<feature type="non-terminal residue" evidence="1">
    <location>
        <position position="1"/>
    </location>
</feature>
<keyword evidence="1" id="KW-0067">ATP-binding</keyword>
<gene>
    <name evidence="1" type="primary">uvrD</name>
    <name evidence="1" type="ORF">HAINFHK1212_1977</name>
</gene>
<evidence type="ECO:0000313" key="1">
    <source>
        <dbReference type="EMBL" id="EFA28175.1"/>
    </source>
</evidence>
<dbReference type="GO" id="GO:0016787">
    <property type="term" value="F:hydrolase activity"/>
    <property type="evidence" value="ECO:0007669"/>
    <property type="project" value="UniProtKB-KW"/>
</dbReference>
<dbReference type="Pfam" id="PF21196">
    <property type="entry name" value="PcrA_UvrD_tudor"/>
    <property type="match status" value="1"/>
</dbReference>
<accession>A0A7G2JYD2</accession>
<proteinExistence type="predicted"/>
<reference evidence="1" key="1">
    <citation type="journal article" date="2010" name="Genomics">
        <title>Tracing phylogenomic events leading to diversity of Haemophilus influenzae and the emergence of Brazilian Purpuric Fever (BPF)-associated clones.</title>
        <authorList>
            <person name="Papazisi L."/>
            <person name="Ratnayake S."/>
            <person name="Remortel B.G."/>
            <person name="Bock G.R."/>
            <person name="Liang W."/>
            <person name="Saeed A.I."/>
            <person name="Liu J."/>
            <person name="Fleischmann R.D."/>
            <person name="Kilian M."/>
            <person name="Peterson S.N."/>
        </authorList>
    </citation>
    <scope>NUCLEOTIDE SEQUENCE [LARGE SCALE GENOMIC DNA]</scope>
    <source>
        <strain evidence="1">HK1212</strain>
    </source>
</reference>
<protein>
    <submittedName>
        <fullName evidence="1">DNA helicase II</fullName>
        <ecNumber evidence="1">3.6.1.-</ecNumber>
    </submittedName>
</protein>
<name>A0A7G2JYD2_HAEIF</name>
<keyword evidence="1" id="KW-0378">Hydrolase</keyword>
<keyword evidence="1" id="KW-0547">Nucleotide-binding</keyword>
<sequence length="80" mass="8959">IRLRGTVTRAMNLAKVGPLSNTSAVENEWKMGQKVKHEKFGFGTVINVEGSENNTRLQIAFQAQGIKWLIAHLAKLEKVR</sequence>
<comment type="caution">
    <text evidence="1">The sequence shown here is derived from an EMBL/GenBank/DDBJ whole genome shotgun (WGS) entry which is preliminary data.</text>
</comment>
<dbReference type="GO" id="GO:0004386">
    <property type="term" value="F:helicase activity"/>
    <property type="evidence" value="ECO:0007669"/>
    <property type="project" value="UniProtKB-KW"/>
</dbReference>
<keyword evidence="1" id="KW-0347">Helicase</keyword>
<organism evidence="1">
    <name type="scientific">Haemophilus influenzae HK1212</name>
    <dbReference type="NCBI Taxonomy" id="456482"/>
    <lineage>
        <taxon>Bacteria</taxon>
        <taxon>Pseudomonadati</taxon>
        <taxon>Pseudomonadota</taxon>
        <taxon>Gammaproteobacteria</taxon>
        <taxon>Pasteurellales</taxon>
        <taxon>Pasteurellaceae</taxon>
        <taxon>Haemophilus</taxon>
    </lineage>
</organism>